<feature type="domain" description="DNA binding HTH" evidence="1">
    <location>
        <begin position="13"/>
        <end position="51"/>
    </location>
</feature>
<reference evidence="2 3" key="1">
    <citation type="journal article" date="2017" name="Nat. Commun.">
        <title>In situ click chemistry generation of cyclooxygenase-2 inhibitors.</title>
        <authorList>
            <person name="Bhardwaj A."/>
            <person name="Kaur J."/>
            <person name="Wuest M."/>
            <person name="Wuest F."/>
        </authorList>
    </citation>
    <scope>NUCLEOTIDE SEQUENCE [LARGE SCALE GENOMIC DNA]</scope>
    <source>
        <strain evidence="2">S2_018_000_R2_106</strain>
    </source>
</reference>
<protein>
    <recommendedName>
        <fullName evidence="1">DNA binding HTH domain-containing protein</fullName>
    </recommendedName>
</protein>
<dbReference type="InterPro" id="IPR009057">
    <property type="entry name" value="Homeodomain-like_sf"/>
</dbReference>
<dbReference type="GO" id="GO:0043565">
    <property type="term" value="F:sequence-specific DNA binding"/>
    <property type="evidence" value="ECO:0007669"/>
    <property type="project" value="InterPro"/>
</dbReference>
<dbReference type="InterPro" id="IPR002197">
    <property type="entry name" value="HTH_Fis"/>
</dbReference>
<sequence length="65" mass="7327">MSPAAGMYVKVISQVEKPLIEHVLRYVRINQVRAASILGINRNTLRKKIQALNIDLDKLMSDVGH</sequence>
<name>A0A6N4RDM3_BLAVI</name>
<dbReference type="Proteomes" id="UP000320948">
    <property type="component" value="Unassembled WGS sequence"/>
</dbReference>
<comment type="caution">
    <text evidence="2">The sequence shown here is derived from an EMBL/GenBank/DDBJ whole genome shotgun (WGS) entry which is preliminary data.</text>
</comment>
<organism evidence="2 3">
    <name type="scientific">Blastochloris viridis</name>
    <name type="common">Rhodopseudomonas viridis</name>
    <dbReference type="NCBI Taxonomy" id="1079"/>
    <lineage>
        <taxon>Bacteria</taxon>
        <taxon>Pseudomonadati</taxon>
        <taxon>Pseudomonadota</taxon>
        <taxon>Alphaproteobacteria</taxon>
        <taxon>Hyphomicrobiales</taxon>
        <taxon>Blastochloridaceae</taxon>
        <taxon>Blastochloris</taxon>
    </lineage>
</organism>
<dbReference type="Gene3D" id="1.10.10.60">
    <property type="entry name" value="Homeodomain-like"/>
    <property type="match status" value="1"/>
</dbReference>
<dbReference type="SUPFAM" id="SSF46689">
    <property type="entry name" value="Homeodomain-like"/>
    <property type="match status" value="1"/>
</dbReference>
<evidence type="ECO:0000313" key="3">
    <source>
        <dbReference type="Proteomes" id="UP000320948"/>
    </source>
</evidence>
<dbReference type="PRINTS" id="PR01590">
    <property type="entry name" value="HTHFIS"/>
</dbReference>
<dbReference type="Pfam" id="PF02954">
    <property type="entry name" value="HTH_8"/>
    <property type="match status" value="1"/>
</dbReference>
<evidence type="ECO:0000313" key="2">
    <source>
        <dbReference type="EMBL" id="TKW62082.1"/>
    </source>
</evidence>
<proteinExistence type="predicted"/>
<dbReference type="PANTHER" id="PTHR47918">
    <property type="entry name" value="DNA-BINDING PROTEIN FIS"/>
    <property type="match status" value="1"/>
</dbReference>
<dbReference type="PANTHER" id="PTHR47918:SF1">
    <property type="entry name" value="DNA-BINDING PROTEIN FIS"/>
    <property type="match status" value="1"/>
</dbReference>
<evidence type="ECO:0000259" key="1">
    <source>
        <dbReference type="Pfam" id="PF02954"/>
    </source>
</evidence>
<dbReference type="InterPro" id="IPR050207">
    <property type="entry name" value="Trans_regulatory_Fis"/>
</dbReference>
<accession>A0A6N4RDM3</accession>
<dbReference type="AlphaFoldDB" id="A0A6N4RDM3"/>
<dbReference type="EMBL" id="VAFM01000001">
    <property type="protein sequence ID" value="TKW62082.1"/>
    <property type="molecule type" value="Genomic_DNA"/>
</dbReference>
<gene>
    <name evidence="2" type="ORF">DI628_01090</name>
</gene>